<dbReference type="GO" id="GO:0030894">
    <property type="term" value="C:replisome"/>
    <property type="evidence" value="ECO:0007669"/>
    <property type="project" value="TreeGrafter"/>
</dbReference>
<dbReference type="PATRIC" id="fig|1122985.7.peg.161"/>
<keyword evidence="16" id="KW-1185">Reference proteome</keyword>
<sequence length="641" mass="73320">MEEANAKQTAHDEFKRTLREYWGYPDFRGIQRDIIESIAQGRDTLGLMPTGGGKSITFQVPALVMPGVCVVITPLIALMKDQVDHLRQKGIQAAAIYSGMSRREIITTLENCVFGGVKLLYVSPERLFSDIFKTKFKHMDVSFVTVDEAHCISQWGYDFRPSYLAIAEIRKLKPDAAILALTATATPKVIDDIQERLDFRQKNVYRMSFERSNLAYIVRDTMDKHTELIHILNAVAGSAIVYVRSRKHASDIASYISSANISATYYHAGLEPAVKNQRQNSWQQNEVRVMVATNAFGMGIDKPDVRLVVHIDCPDSIEAYFQEAGRAGRDGKKAYAVLLWNNSDRKKLNKRVAENFPEKDYVKEVYEDLAYYYQIGVASGAGYSFVFEIDKFCRTFKHFPVQTHSALQILERAGYIHYEMAPEARARVMFKLGRNDLYRLDEGSAFEEAVITALLRNYGGLFSNYVYIDESLLAQEAELTTHQVYVILKNLAQRNIINFIPQRKTPFITYLRDRVDGDRVVLSKEIYEDRKAQYVARINAMQAYASNNDVCRSRQLLIYFGEERHKDCQQCDVCLEHISPEPSNEQTTLARNAILNLLKDGERHHISELHKLNLPKKGLDIALEYLIHEEEIHLDGSFLFL</sequence>
<dbReference type="SUPFAM" id="SSF52540">
    <property type="entry name" value="P-loop containing nucleoside triphosphate hydrolases"/>
    <property type="match status" value="1"/>
</dbReference>
<dbReference type="SMART" id="SM00487">
    <property type="entry name" value="DEXDc"/>
    <property type="match status" value="1"/>
</dbReference>
<dbReference type="GO" id="GO:0009378">
    <property type="term" value="F:four-way junction helicase activity"/>
    <property type="evidence" value="ECO:0007669"/>
    <property type="project" value="TreeGrafter"/>
</dbReference>
<feature type="domain" description="Helicase C-terminal" evidence="14">
    <location>
        <begin position="227"/>
        <end position="373"/>
    </location>
</feature>
<name>A0A069QVA7_HOYLO</name>
<dbReference type="AlphaFoldDB" id="A0A069QVA7"/>
<dbReference type="PANTHER" id="PTHR13710:SF105">
    <property type="entry name" value="ATP-DEPENDENT DNA HELICASE Q1"/>
    <property type="match status" value="1"/>
</dbReference>
<proteinExistence type="inferred from homology"/>
<feature type="domain" description="Helicase ATP-binding" evidence="13">
    <location>
        <begin position="35"/>
        <end position="203"/>
    </location>
</feature>
<dbReference type="GO" id="GO:0043138">
    <property type="term" value="F:3'-5' DNA helicase activity"/>
    <property type="evidence" value="ECO:0007669"/>
    <property type="project" value="UniProtKB-EC"/>
</dbReference>
<dbReference type="Gene3D" id="1.10.10.10">
    <property type="entry name" value="Winged helix-like DNA-binding domain superfamily/Winged helix DNA-binding domain"/>
    <property type="match status" value="1"/>
</dbReference>
<keyword evidence="5 15" id="KW-0347">Helicase</keyword>
<evidence type="ECO:0000256" key="6">
    <source>
        <dbReference type="ARBA" id="ARBA00022840"/>
    </source>
</evidence>
<evidence type="ECO:0000256" key="9">
    <source>
        <dbReference type="ARBA" id="ARBA00034617"/>
    </source>
</evidence>
<keyword evidence="3" id="KW-0547">Nucleotide-binding</keyword>
<evidence type="ECO:0000256" key="5">
    <source>
        <dbReference type="ARBA" id="ARBA00022806"/>
    </source>
</evidence>
<dbReference type="GO" id="GO:0043590">
    <property type="term" value="C:bacterial nucleoid"/>
    <property type="evidence" value="ECO:0007669"/>
    <property type="project" value="TreeGrafter"/>
</dbReference>
<dbReference type="Proteomes" id="UP000027442">
    <property type="component" value="Unassembled WGS sequence"/>
</dbReference>
<accession>A0A069QVA7</accession>
<dbReference type="CDD" id="cd17920">
    <property type="entry name" value="DEXHc_RecQ"/>
    <property type="match status" value="1"/>
</dbReference>
<organism evidence="15 16">
    <name type="scientific">Hoylesella loescheii DSM 19665 = JCM 12249 = ATCC 15930</name>
    <dbReference type="NCBI Taxonomy" id="1122985"/>
    <lineage>
        <taxon>Bacteria</taxon>
        <taxon>Pseudomonadati</taxon>
        <taxon>Bacteroidota</taxon>
        <taxon>Bacteroidia</taxon>
        <taxon>Bacteroidales</taxon>
        <taxon>Prevotellaceae</taxon>
        <taxon>Hoylesella</taxon>
    </lineage>
</organism>
<evidence type="ECO:0000256" key="4">
    <source>
        <dbReference type="ARBA" id="ARBA00022801"/>
    </source>
</evidence>
<dbReference type="GO" id="GO:0016787">
    <property type="term" value="F:hydrolase activity"/>
    <property type="evidence" value="ECO:0007669"/>
    <property type="project" value="UniProtKB-KW"/>
</dbReference>
<dbReference type="InterPro" id="IPR014001">
    <property type="entry name" value="Helicase_ATP-bd"/>
</dbReference>
<dbReference type="GO" id="GO:0006310">
    <property type="term" value="P:DNA recombination"/>
    <property type="evidence" value="ECO:0007669"/>
    <property type="project" value="InterPro"/>
</dbReference>
<dbReference type="PROSITE" id="PS51194">
    <property type="entry name" value="HELICASE_CTER"/>
    <property type="match status" value="1"/>
</dbReference>
<gene>
    <name evidence="15" type="ORF">HMPREF1991_00153</name>
</gene>
<dbReference type="InterPro" id="IPR027417">
    <property type="entry name" value="P-loop_NTPase"/>
</dbReference>
<dbReference type="EMBL" id="JNGW01000012">
    <property type="protein sequence ID" value="KDR53786.1"/>
    <property type="molecule type" value="Genomic_DNA"/>
</dbReference>
<evidence type="ECO:0000256" key="1">
    <source>
        <dbReference type="ARBA" id="ARBA00005446"/>
    </source>
</evidence>
<dbReference type="HOGENOM" id="CLU_001103_9_7_10"/>
<dbReference type="InterPro" id="IPR001650">
    <property type="entry name" value="Helicase_C-like"/>
</dbReference>
<dbReference type="InterPro" id="IPR032284">
    <property type="entry name" value="RecQ_Zn-bd"/>
</dbReference>
<dbReference type="GO" id="GO:0003677">
    <property type="term" value="F:DNA binding"/>
    <property type="evidence" value="ECO:0007669"/>
    <property type="project" value="UniProtKB-KW"/>
</dbReference>
<dbReference type="RefSeq" id="WP_018966491.1">
    <property type="nucleotide sequence ID" value="NZ_KB899210.1"/>
</dbReference>
<dbReference type="PANTHER" id="PTHR13710">
    <property type="entry name" value="DNA HELICASE RECQ FAMILY MEMBER"/>
    <property type="match status" value="1"/>
</dbReference>
<keyword evidence="8" id="KW-0413">Isomerase</keyword>
<dbReference type="PROSITE" id="PS51192">
    <property type="entry name" value="HELICASE_ATP_BIND_1"/>
    <property type="match status" value="1"/>
</dbReference>
<keyword evidence="6" id="KW-0067">ATP-binding</keyword>
<evidence type="ECO:0000259" key="13">
    <source>
        <dbReference type="PROSITE" id="PS51192"/>
    </source>
</evidence>
<dbReference type="FunFam" id="3.40.50.300:FF:001389">
    <property type="entry name" value="ATP-dependent DNA helicase RecQ"/>
    <property type="match status" value="1"/>
</dbReference>
<dbReference type="GO" id="GO:0005524">
    <property type="term" value="F:ATP binding"/>
    <property type="evidence" value="ECO:0007669"/>
    <property type="project" value="UniProtKB-KW"/>
</dbReference>
<dbReference type="InterPro" id="IPR011545">
    <property type="entry name" value="DEAD/DEAH_box_helicase_dom"/>
</dbReference>
<dbReference type="GO" id="GO:0006281">
    <property type="term" value="P:DNA repair"/>
    <property type="evidence" value="ECO:0007669"/>
    <property type="project" value="TreeGrafter"/>
</dbReference>
<evidence type="ECO:0000259" key="14">
    <source>
        <dbReference type="PROSITE" id="PS51194"/>
    </source>
</evidence>
<evidence type="ECO:0000313" key="15">
    <source>
        <dbReference type="EMBL" id="KDR53786.1"/>
    </source>
</evidence>
<comment type="similarity">
    <text evidence="1">Belongs to the helicase family. RecQ subfamily.</text>
</comment>
<protein>
    <recommendedName>
        <fullName evidence="11">ATP-dependent DNA helicase RecQ</fullName>
        <ecNumber evidence="10">5.6.2.4</ecNumber>
    </recommendedName>
    <alternativeName>
        <fullName evidence="12">DNA 3'-5' helicase RecQ</fullName>
    </alternativeName>
</protein>
<comment type="catalytic activity">
    <reaction evidence="9">
        <text>Couples ATP hydrolysis with the unwinding of duplex DNA by translocating in the 3'-5' direction.</text>
        <dbReference type="EC" id="5.6.2.4"/>
    </reaction>
</comment>
<keyword evidence="7" id="KW-0238">DNA-binding</keyword>
<dbReference type="EC" id="5.6.2.4" evidence="10"/>
<keyword evidence="2" id="KW-0479">Metal-binding</keyword>
<dbReference type="Pfam" id="PF16124">
    <property type="entry name" value="RecQ_Zn_bind"/>
    <property type="match status" value="1"/>
</dbReference>
<evidence type="ECO:0000256" key="7">
    <source>
        <dbReference type="ARBA" id="ARBA00023125"/>
    </source>
</evidence>
<dbReference type="GO" id="GO:0046872">
    <property type="term" value="F:metal ion binding"/>
    <property type="evidence" value="ECO:0007669"/>
    <property type="project" value="UniProtKB-KW"/>
</dbReference>
<dbReference type="InterPro" id="IPR036388">
    <property type="entry name" value="WH-like_DNA-bd_sf"/>
</dbReference>
<evidence type="ECO:0000256" key="3">
    <source>
        <dbReference type="ARBA" id="ARBA00022741"/>
    </source>
</evidence>
<evidence type="ECO:0000256" key="8">
    <source>
        <dbReference type="ARBA" id="ARBA00023235"/>
    </source>
</evidence>
<evidence type="ECO:0000313" key="16">
    <source>
        <dbReference type="Proteomes" id="UP000027442"/>
    </source>
</evidence>
<dbReference type="SMART" id="SM00490">
    <property type="entry name" value="HELICc"/>
    <property type="match status" value="1"/>
</dbReference>
<keyword evidence="4" id="KW-0378">Hydrolase</keyword>
<dbReference type="Pfam" id="PF00271">
    <property type="entry name" value="Helicase_C"/>
    <property type="match status" value="1"/>
</dbReference>
<evidence type="ECO:0000256" key="11">
    <source>
        <dbReference type="ARBA" id="ARBA00044535"/>
    </source>
</evidence>
<evidence type="ECO:0000256" key="10">
    <source>
        <dbReference type="ARBA" id="ARBA00034808"/>
    </source>
</evidence>
<dbReference type="GO" id="GO:0005737">
    <property type="term" value="C:cytoplasm"/>
    <property type="evidence" value="ECO:0007669"/>
    <property type="project" value="TreeGrafter"/>
</dbReference>
<dbReference type="eggNOG" id="COG0514">
    <property type="taxonomic scope" value="Bacteria"/>
</dbReference>
<dbReference type="InterPro" id="IPR004589">
    <property type="entry name" value="DNA_helicase_ATP-dep_RecQ"/>
</dbReference>
<evidence type="ECO:0000256" key="2">
    <source>
        <dbReference type="ARBA" id="ARBA00022723"/>
    </source>
</evidence>
<dbReference type="Gene3D" id="3.40.50.300">
    <property type="entry name" value="P-loop containing nucleotide triphosphate hydrolases"/>
    <property type="match status" value="2"/>
</dbReference>
<comment type="caution">
    <text evidence="15">The sequence shown here is derived from an EMBL/GenBank/DDBJ whole genome shotgun (WGS) entry which is preliminary data.</text>
</comment>
<dbReference type="Pfam" id="PF00270">
    <property type="entry name" value="DEAD"/>
    <property type="match status" value="1"/>
</dbReference>
<evidence type="ECO:0000256" key="12">
    <source>
        <dbReference type="ARBA" id="ARBA00044550"/>
    </source>
</evidence>
<reference evidence="15 16" key="1">
    <citation type="submission" date="2013-08" db="EMBL/GenBank/DDBJ databases">
        <authorList>
            <person name="Weinstock G."/>
            <person name="Sodergren E."/>
            <person name="Wylie T."/>
            <person name="Fulton L."/>
            <person name="Fulton R."/>
            <person name="Fronick C."/>
            <person name="O'Laughlin M."/>
            <person name="Godfrey J."/>
            <person name="Miner T."/>
            <person name="Herter B."/>
            <person name="Appelbaum E."/>
            <person name="Cordes M."/>
            <person name="Lek S."/>
            <person name="Wollam A."/>
            <person name="Pepin K.H."/>
            <person name="Palsikar V.B."/>
            <person name="Mitreva M."/>
            <person name="Wilson R.K."/>
        </authorList>
    </citation>
    <scope>NUCLEOTIDE SEQUENCE [LARGE SCALE GENOMIC DNA]</scope>
    <source>
        <strain evidence="15 16">ATCC 15930</strain>
    </source>
</reference>
<dbReference type="NCBIfam" id="TIGR00614">
    <property type="entry name" value="recQ_fam"/>
    <property type="match status" value="1"/>
</dbReference>